<dbReference type="STRING" id="1499688.BN000_04172"/>
<gene>
    <name evidence="2" type="ORF">BN000_04172</name>
</gene>
<proteinExistence type="inferred from homology"/>
<accession>A0A0U1P1R1</accession>
<dbReference type="PANTHER" id="PTHR35146:SF1">
    <property type="entry name" value="UPF0178 PROTEIN YAII"/>
    <property type="match status" value="1"/>
</dbReference>
<dbReference type="InterPro" id="IPR003791">
    <property type="entry name" value="UPF0178"/>
</dbReference>
<protein>
    <submittedName>
        <fullName evidence="2">Protein YqxD</fullName>
    </submittedName>
</protein>
<dbReference type="PANTHER" id="PTHR35146">
    <property type="entry name" value="UPF0178 PROTEIN YAII"/>
    <property type="match status" value="1"/>
</dbReference>
<dbReference type="AlphaFoldDB" id="A0A0U1P1R1"/>
<reference evidence="3" key="1">
    <citation type="submission" date="2015-05" db="EMBL/GenBank/DDBJ databases">
        <authorList>
            <person name="Urmite Genomes"/>
        </authorList>
    </citation>
    <scope>NUCLEOTIDE SEQUENCE [LARGE SCALE GENOMIC DNA]</scope>
    <source>
        <strain evidence="3">LF1</strain>
    </source>
</reference>
<evidence type="ECO:0000313" key="3">
    <source>
        <dbReference type="Proteomes" id="UP000199087"/>
    </source>
</evidence>
<dbReference type="Pfam" id="PF02639">
    <property type="entry name" value="DUF188"/>
    <property type="match status" value="1"/>
</dbReference>
<comment type="similarity">
    <text evidence="1">Belongs to the UPF0178 family.</text>
</comment>
<keyword evidence="3" id="KW-1185">Reference proteome</keyword>
<sequence length="92" mass="10223">MFIMNHAQKGDIAITHDIGLASTLLPKGVQVLSPKGMVFDENEIQTALDLRYLHAKARKRGEYGKGPKPFHSEDRARFSLSLTKILSKFAGI</sequence>
<evidence type="ECO:0000256" key="1">
    <source>
        <dbReference type="ARBA" id="ARBA00008522"/>
    </source>
</evidence>
<dbReference type="Proteomes" id="UP000199087">
    <property type="component" value="Unassembled WGS sequence"/>
</dbReference>
<dbReference type="EMBL" id="CVRB01000004">
    <property type="protein sequence ID" value="CRK84171.1"/>
    <property type="molecule type" value="Genomic_DNA"/>
</dbReference>
<organism evidence="2 3">
    <name type="scientific">Neobacillus massiliamazoniensis</name>
    <dbReference type="NCBI Taxonomy" id="1499688"/>
    <lineage>
        <taxon>Bacteria</taxon>
        <taxon>Bacillati</taxon>
        <taxon>Bacillota</taxon>
        <taxon>Bacilli</taxon>
        <taxon>Bacillales</taxon>
        <taxon>Bacillaceae</taxon>
        <taxon>Neobacillus</taxon>
    </lineage>
</organism>
<name>A0A0U1P1R1_9BACI</name>
<evidence type="ECO:0000313" key="2">
    <source>
        <dbReference type="EMBL" id="CRK84171.1"/>
    </source>
</evidence>